<dbReference type="Pfam" id="PF01694">
    <property type="entry name" value="Rhomboid"/>
    <property type="match status" value="1"/>
</dbReference>
<evidence type="ECO:0000313" key="7">
    <source>
        <dbReference type="EMBL" id="ANO53134.1"/>
    </source>
</evidence>
<keyword evidence="2 5" id="KW-0812">Transmembrane</keyword>
<dbReference type="PANTHER" id="PTHR43731">
    <property type="entry name" value="RHOMBOID PROTEASE"/>
    <property type="match status" value="1"/>
</dbReference>
<feature type="transmembrane region" description="Helical" evidence="5">
    <location>
        <begin position="82"/>
        <end position="101"/>
    </location>
</feature>
<dbReference type="InterPro" id="IPR022764">
    <property type="entry name" value="Peptidase_S54_rhomboid_dom"/>
</dbReference>
<dbReference type="AlphaFoldDB" id="A0A193LL46"/>
<keyword evidence="8" id="KW-1185">Reference proteome</keyword>
<evidence type="ECO:0000256" key="1">
    <source>
        <dbReference type="ARBA" id="ARBA00004141"/>
    </source>
</evidence>
<dbReference type="KEGG" id="woc:BA177_09500"/>
<keyword evidence="3 5" id="KW-1133">Transmembrane helix</keyword>
<evidence type="ECO:0000259" key="6">
    <source>
        <dbReference type="Pfam" id="PF01694"/>
    </source>
</evidence>
<dbReference type="GO" id="GO:0016020">
    <property type="term" value="C:membrane"/>
    <property type="evidence" value="ECO:0007669"/>
    <property type="project" value="UniProtKB-SubCell"/>
</dbReference>
<evidence type="ECO:0000256" key="5">
    <source>
        <dbReference type="SAM" id="Phobius"/>
    </source>
</evidence>
<dbReference type="PANTHER" id="PTHR43731:SF16">
    <property type="entry name" value="RHOMBOSORTASE"/>
    <property type="match status" value="1"/>
</dbReference>
<dbReference type="NCBIfam" id="TIGR03902">
    <property type="entry name" value="rhom_GG_sort"/>
    <property type="match status" value="1"/>
</dbReference>
<dbReference type="EMBL" id="CP016268">
    <property type="protein sequence ID" value="ANO53134.1"/>
    <property type="molecule type" value="Genomic_DNA"/>
</dbReference>
<dbReference type="InterPro" id="IPR050925">
    <property type="entry name" value="Rhomboid_protease_S54"/>
</dbReference>
<name>A0A193LL46_9GAMM</name>
<gene>
    <name evidence="7" type="ORF">BA177_09500</name>
</gene>
<protein>
    <submittedName>
        <fullName evidence="7">Rhombosortase</fullName>
    </submittedName>
</protein>
<dbReference type="InterPro" id="IPR035952">
    <property type="entry name" value="Rhomboid-like_sf"/>
</dbReference>
<dbReference type="SUPFAM" id="SSF144091">
    <property type="entry name" value="Rhomboid-like"/>
    <property type="match status" value="1"/>
</dbReference>
<dbReference type="STRING" id="1548547.BA177_09500"/>
<evidence type="ECO:0000256" key="2">
    <source>
        <dbReference type="ARBA" id="ARBA00022692"/>
    </source>
</evidence>
<proteinExistence type="predicted"/>
<feature type="transmembrane region" description="Helical" evidence="5">
    <location>
        <begin position="55"/>
        <end position="75"/>
    </location>
</feature>
<evidence type="ECO:0000313" key="8">
    <source>
        <dbReference type="Proteomes" id="UP000092695"/>
    </source>
</evidence>
<accession>A0A193LL46</accession>
<dbReference type="Proteomes" id="UP000092695">
    <property type="component" value="Chromosome"/>
</dbReference>
<evidence type="ECO:0000256" key="3">
    <source>
        <dbReference type="ARBA" id="ARBA00022989"/>
    </source>
</evidence>
<feature type="domain" description="Peptidase S54 rhomboid" evidence="6">
    <location>
        <begin position="42"/>
        <end position="181"/>
    </location>
</feature>
<dbReference type="Gene3D" id="1.20.1540.10">
    <property type="entry name" value="Rhomboid-like"/>
    <property type="match status" value="1"/>
</dbReference>
<dbReference type="GO" id="GO:0004252">
    <property type="term" value="F:serine-type endopeptidase activity"/>
    <property type="evidence" value="ECO:0007669"/>
    <property type="project" value="InterPro"/>
</dbReference>
<organism evidence="7 8">
    <name type="scientific">Woeseia oceani</name>
    <dbReference type="NCBI Taxonomy" id="1548547"/>
    <lineage>
        <taxon>Bacteria</taxon>
        <taxon>Pseudomonadati</taxon>
        <taxon>Pseudomonadota</taxon>
        <taxon>Gammaproteobacteria</taxon>
        <taxon>Woeseiales</taxon>
        <taxon>Woeseiaceae</taxon>
        <taxon>Woeseia</taxon>
    </lineage>
</organism>
<evidence type="ECO:0000256" key="4">
    <source>
        <dbReference type="ARBA" id="ARBA00023136"/>
    </source>
</evidence>
<comment type="subcellular location">
    <subcellularLocation>
        <location evidence="1">Membrane</location>
        <topology evidence="1">Multi-pass membrane protein</topology>
    </subcellularLocation>
</comment>
<keyword evidence="4 5" id="KW-0472">Membrane</keyword>
<sequence length="194" mass="21134">MPAWLGHWWLPLLICIVAFLAEAGGETARFALRYERMAIGEGEYWRLLTGHFVHLGWSHLLMNMLALLLIWLLVGDRLNGRAWLLALPAIIVTIDAGFWWLDTPLAWYVGFSGALHGMLLAGLVVDWRRPGGETWLLGAMLLAKLSYEQLVGPLPGSAASAGGDVVVNAHLYGAVGGLLAVAASKIRVARSRSI</sequence>
<dbReference type="InterPro" id="IPR023826">
    <property type="entry name" value="Rhom-like_SP_proteobac"/>
</dbReference>
<feature type="transmembrane region" description="Helical" evidence="5">
    <location>
        <begin position="107"/>
        <end position="125"/>
    </location>
</feature>
<reference evidence="7 8" key="1">
    <citation type="submission" date="2016-06" db="EMBL/GenBank/DDBJ databases">
        <title>Complete genome sequence of a deep-branching marine Gamma Proteobacterium Woeseia oceani type strain XK5.</title>
        <authorList>
            <person name="Mu D."/>
            <person name="Du Z."/>
        </authorList>
    </citation>
    <scope>NUCLEOTIDE SEQUENCE [LARGE SCALE GENOMIC DNA]</scope>
    <source>
        <strain evidence="7 8">XK5</strain>
    </source>
</reference>